<dbReference type="GO" id="GO:0046872">
    <property type="term" value="F:metal ion binding"/>
    <property type="evidence" value="ECO:0007669"/>
    <property type="project" value="UniProtKB-KW"/>
</dbReference>
<evidence type="ECO:0000256" key="5">
    <source>
        <dbReference type="ARBA" id="ARBA00023004"/>
    </source>
</evidence>
<keyword evidence="3 9" id="KW-0819">tRNA processing</keyword>
<dbReference type="InterPro" id="IPR058240">
    <property type="entry name" value="rSAM_sf"/>
</dbReference>
<comment type="subunit">
    <text evidence="9">Monomer.</text>
</comment>
<keyword evidence="9" id="KW-0963">Cytoplasm</keyword>
<proteinExistence type="inferred from homology"/>
<dbReference type="EMBL" id="QMRA01000002">
    <property type="protein sequence ID" value="RLE55924.1"/>
    <property type="molecule type" value="Genomic_DNA"/>
</dbReference>
<comment type="subcellular location">
    <subcellularLocation>
        <location evidence="9">Cytoplasm</location>
    </subcellularLocation>
</comment>
<evidence type="ECO:0000256" key="4">
    <source>
        <dbReference type="ARBA" id="ARBA00022723"/>
    </source>
</evidence>
<dbReference type="GO" id="GO:0005737">
    <property type="term" value="C:cytoplasm"/>
    <property type="evidence" value="ECO:0007669"/>
    <property type="project" value="UniProtKB-SubCell"/>
</dbReference>
<comment type="similarity">
    <text evidence="9">Belongs to the TYW1 family.</text>
</comment>
<keyword evidence="7 9" id="KW-0456">Lyase</keyword>
<comment type="catalytic activity">
    <reaction evidence="8 9">
        <text>N(1)-methylguanosine(37) in tRNA(Phe) + pyruvate + S-adenosyl-L-methionine = 4-demethylwyosine(37) in tRNA(Phe) + 5'-deoxyadenosine + L-methionine + CO2 + H2O</text>
        <dbReference type="Rhea" id="RHEA:36347"/>
        <dbReference type="Rhea" id="RHEA-COMP:10164"/>
        <dbReference type="Rhea" id="RHEA-COMP:10165"/>
        <dbReference type="ChEBI" id="CHEBI:15361"/>
        <dbReference type="ChEBI" id="CHEBI:15377"/>
        <dbReference type="ChEBI" id="CHEBI:16526"/>
        <dbReference type="ChEBI" id="CHEBI:17319"/>
        <dbReference type="ChEBI" id="CHEBI:57844"/>
        <dbReference type="ChEBI" id="CHEBI:59789"/>
        <dbReference type="ChEBI" id="CHEBI:64315"/>
        <dbReference type="ChEBI" id="CHEBI:73542"/>
        <dbReference type="EC" id="4.1.3.44"/>
    </reaction>
</comment>
<dbReference type="SFLD" id="SFLDG01071">
    <property type="entry name" value="tRNA_wybutosine-synthesizing"/>
    <property type="match status" value="1"/>
</dbReference>
<dbReference type="HAMAP" id="MF_01921">
    <property type="entry name" value="TYW1_archaea"/>
    <property type="match status" value="1"/>
</dbReference>
<dbReference type="SUPFAM" id="SSF102114">
    <property type="entry name" value="Radical SAM enzymes"/>
    <property type="match status" value="1"/>
</dbReference>
<dbReference type="NCBIfam" id="TIGR03972">
    <property type="entry name" value="rSAM_TYW1"/>
    <property type="match status" value="1"/>
</dbReference>
<keyword evidence="5 9" id="KW-0408">Iron</keyword>
<gene>
    <name evidence="9" type="primary">taw1</name>
    <name evidence="11" type="ORF">DRJ26_00300</name>
</gene>
<dbReference type="SFLD" id="SFLDS00029">
    <property type="entry name" value="Radical_SAM"/>
    <property type="match status" value="1"/>
</dbReference>
<dbReference type="GO" id="GO:0008033">
    <property type="term" value="P:tRNA processing"/>
    <property type="evidence" value="ECO:0007669"/>
    <property type="project" value="UniProtKB-UniRule"/>
</dbReference>
<accession>A0A497F8A4</accession>
<comment type="cofactor">
    <cofactor evidence="9">
        <name>[4Fe-4S] cluster</name>
        <dbReference type="ChEBI" id="CHEBI:49883"/>
    </cofactor>
    <text evidence="9">Binds 2 [4Fe-4S] clusters. Binds 1 [4Fe-4S] cluster coordinated with 3 cysteines and an exchangeable S-adenosyl-L-methionine.</text>
</comment>
<keyword evidence="4 9" id="KW-0479">Metal-binding</keyword>
<comment type="caution">
    <text evidence="11">The sequence shown here is derived from an EMBL/GenBank/DDBJ whole genome shotgun (WGS) entry which is preliminary data.</text>
</comment>
<keyword evidence="6 9" id="KW-0411">Iron-sulfur</keyword>
<feature type="binding site" evidence="9">
    <location>
        <position position="72"/>
    </location>
    <ligand>
        <name>[4Fe-4S] cluster</name>
        <dbReference type="ChEBI" id="CHEBI:49883"/>
        <label>2</label>
        <note>4Fe-4S-S-AdoMet</note>
    </ligand>
</feature>
<name>A0A497F8A4_9CREN</name>
<comment type="function">
    <text evidence="9">Component of the wyosine derivatives biosynthesis pathway that catalyzes the condensation of N-methylguanine with 2 carbon atoms from pyruvate to form the tricyclic 4-demethylwyosine (imG-14) on guanosine-37 of tRNA(Phe).</text>
</comment>
<evidence type="ECO:0000313" key="11">
    <source>
        <dbReference type="EMBL" id="RLE55924.1"/>
    </source>
</evidence>
<feature type="binding site" evidence="9">
    <location>
        <position position="56"/>
    </location>
    <ligand>
        <name>[4Fe-4S] cluster</name>
        <dbReference type="ChEBI" id="CHEBI:49883"/>
        <label>1</label>
    </ligand>
</feature>
<evidence type="ECO:0000256" key="6">
    <source>
        <dbReference type="ARBA" id="ARBA00023014"/>
    </source>
</evidence>
<dbReference type="PROSITE" id="PS51918">
    <property type="entry name" value="RADICAL_SAM"/>
    <property type="match status" value="1"/>
</dbReference>
<evidence type="ECO:0000256" key="3">
    <source>
        <dbReference type="ARBA" id="ARBA00022694"/>
    </source>
</evidence>
<evidence type="ECO:0000256" key="8">
    <source>
        <dbReference type="ARBA" id="ARBA00049466"/>
    </source>
</evidence>
<feature type="binding site" evidence="9">
    <location>
        <position position="69"/>
    </location>
    <ligand>
        <name>[4Fe-4S] cluster</name>
        <dbReference type="ChEBI" id="CHEBI:49883"/>
        <label>2</label>
        <note>4Fe-4S-S-AdoMet</note>
    </ligand>
</feature>
<dbReference type="CDD" id="cd01335">
    <property type="entry name" value="Radical_SAM"/>
    <property type="match status" value="1"/>
</dbReference>
<evidence type="ECO:0000256" key="2">
    <source>
        <dbReference type="ARBA" id="ARBA00022691"/>
    </source>
</evidence>
<dbReference type="InterPro" id="IPR013917">
    <property type="entry name" value="tRNA_wybutosine-synth"/>
</dbReference>
<dbReference type="InterPro" id="IPR013785">
    <property type="entry name" value="Aldolase_TIM"/>
</dbReference>
<feature type="binding site" evidence="9">
    <location>
        <position position="65"/>
    </location>
    <ligand>
        <name>[4Fe-4S] cluster</name>
        <dbReference type="ChEBI" id="CHEBI:49883"/>
        <label>2</label>
        <note>4Fe-4S-S-AdoMet</note>
    </ligand>
</feature>
<protein>
    <recommendedName>
        <fullName evidence="9">S-adenosyl-L-methionine-dependent tRNA 4-demethylwyosine synthase</fullName>
        <ecNumber evidence="9">4.1.3.44</ecNumber>
    </recommendedName>
    <alternativeName>
        <fullName evidence="9">tRNA wyosine derivatives biosynthesis protein Taw1</fullName>
    </alternativeName>
</protein>
<dbReference type="EC" id="4.1.3.44" evidence="9"/>
<reference evidence="11 12" key="1">
    <citation type="submission" date="2018-06" db="EMBL/GenBank/DDBJ databases">
        <title>Extensive metabolic versatility and redundancy in microbially diverse, dynamic hydrothermal sediments.</title>
        <authorList>
            <person name="Dombrowski N."/>
            <person name="Teske A."/>
            <person name="Baker B.J."/>
        </authorList>
    </citation>
    <scope>NUCLEOTIDE SEQUENCE [LARGE SCALE GENOMIC DNA]</scope>
    <source>
        <strain evidence="11">B20_G2</strain>
    </source>
</reference>
<evidence type="ECO:0000256" key="9">
    <source>
        <dbReference type="HAMAP-Rule" id="MF_01921"/>
    </source>
</evidence>
<sequence>MAIPKQIIDVYKRQGYHFVGKTSVVKPCHWLKASLLTKGEKFCYKQKFYGIPSHRCLQMSPTLACTQQCLYCWRVQASDLNLSWDEMSLMDYDEPEEIIVKAILKQRQILSGLKSNKLVDRKMLEEAFRPIHAAISLVGEPTLYPKIGELIGSFFSHGFKTVFLVTNGTNPKVLSNLEYEPSQLYVSLSAPDEETYRKVCRPRIKDGWERLNETLELLKSFSCPTVIRVTLVKQLNMHSPEKYAKLICKAEPTYVEPKAAMSLGWFRYRLPLDAMPRFEEVKEFGEQLSRYTGYKMIDFSVNSRIILLSKLDKPIKLV</sequence>
<evidence type="ECO:0000256" key="1">
    <source>
        <dbReference type="ARBA" id="ARBA00022485"/>
    </source>
</evidence>
<dbReference type="PANTHER" id="PTHR13930:SF0">
    <property type="entry name" value="S-ADENOSYL-L-METHIONINE-DEPENDENT TRNA 4-DEMETHYLWYOSINE SYNTHASE TYW1-RELATED"/>
    <property type="match status" value="1"/>
</dbReference>
<dbReference type="Pfam" id="PF04055">
    <property type="entry name" value="Radical_SAM"/>
    <property type="match status" value="1"/>
</dbReference>
<dbReference type="Pfam" id="PF08608">
    <property type="entry name" value="Wyosine_form"/>
    <property type="match status" value="1"/>
</dbReference>
<keyword evidence="2 9" id="KW-0949">S-adenosyl-L-methionine</keyword>
<dbReference type="GO" id="GO:0102521">
    <property type="term" value="F:tRNA-4-demethylwyosine synthase activity"/>
    <property type="evidence" value="ECO:0007669"/>
    <property type="project" value="UniProtKB-EC"/>
</dbReference>
<evidence type="ECO:0000259" key="10">
    <source>
        <dbReference type="PROSITE" id="PS51918"/>
    </source>
</evidence>
<evidence type="ECO:0000313" key="12">
    <source>
        <dbReference type="Proteomes" id="UP000269499"/>
    </source>
</evidence>
<dbReference type="GO" id="GO:0051539">
    <property type="term" value="F:4 iron, 4 sulfur cluster binding"/>
    <property type="evidence" value="ECO:0007669"/>
    <property type="project" value="UniProtKB-UniRule"/>
</dbReference>
<organism evidence="11 12">
    <name type="scientific">Thermoproteota archaeon</name>
    <dbReference type="NCBI Taxonomy" id="2056631"/>
    <lineage>
        <taxon>Archaea</taxon>
        <taxon>Thermoproteota</taxon>
    </lineage>
</organism>
<feature type="domain" description="Radical SAM core" evidence="10">
    <location>
        <begin position="49"/>
        <end position="298"/>
    </location>
</feature>
<keyword evidence="1 9" id="KW-0004">4Fe-4S</keyword>
<dbReference type="InterPro" id="IPR034556">
    <property type="entry name" value="tRNA_wybutosine-synthase"/>
</dbReference>
<dbReference type="Proteomes" id="UP000269499">
    <property type="component" value="Unassembled WGS sequence"/>
</dbReference>
<dbReference type="SFLD" id="SFLDF00284">
    <property type="entry name" value="tRNA_wybutosine-synthesizing"/>
    <property type="match status" value="1"/>
</dbReference>
<dbReference type="InterPro" id="IPR007197">
    <property type="entry name" value="rSAM"/>
</dbReference>
<dbReference type="AlphaFoldDB" id="A0A497F8A4"/>
<dbReference type="Gene3D" id="3.20.20.70">
    <property type="entry name" value="Aldolase class I"/>
    <property type="match status" value="1"/>
</dbReference>
<dbReference type="PANTHER" id="PTHR13930">
    <property type="entry name" value="S-ADENOSYL-L-METHIONINE-DEPENDENT TRNA 4-DEMETHYLWYOSINE SYNTHASE"/>
    <property type="match status" value="1"/>
</dbReference>
<evidence type="ECO:0000256" key="7">
    <source>
        <dbReference type="ARBA" id="ARBA00023239"/>
    </source>
</evidence>
<feature type="binding site" evidence="9">
    <location>
        <position position="28"/>
    </location>
    <ligand>
        <name>[4Fe-4S] cluster</name>
        <dbReference type="ChEBI" id="CHEBI:49883"/>
        <label>1</label>
    </ligand>
</feature>
<feature type="binding site" evidence="9">
    <location>
        <position position="43"/>
    </location>
    <ligand>
        <name>[4Fe-4S] cluster</name>
        <dbReference type="ChEBI" id="CHEBI:49883"/>
        <label>1</label>
    </ligand>
</feature>
<dbReference type="InterPro" id="IPR023993">
    <property type="entry name" value="TYW1_archaea"/>
</dbReference>